<comment type="caution">
    <text evidence="1">The sequence shown here is derived from an EMBL/GenBank/DDBJ whole genome shotgun (WGS) entry which is preliminary data.</text>
</comment>
<sequence>MQFLKAAYEINPLSVRGVVVAENSVVNEFNLILTEVDISTSLDKVREYLTRNDLVLIGRQNSNFRNRFEYKIPFVDENEYKLKDILVPTDGTGEADMSFSFFIEKDLTRPGFPEIVRNLNLTRGYKTKDDATVQANKSAFRIKNLHLMMVITHQNLEEIEDNNGKFLCCEKGTIRLLPGDLEATEEYIEAIEDALNEDIHEDRREALHRVGKVYGFFWPKEIILGGKFQFDEKPDTTDTEELERLKHFTNWRIINQRDLIPLYMLLPERLISRIKEVNGMKRLYYDSLSVHIPRGKTT</sequence>
<dbReference type="Proteomes" id="UP000789920">
    <property type="component" value="Unassembled WGS sequence"/>
</dbReference>
<proteinExistence type="predicted"/>
<reference evidence="1" key="1">
    <citation type="submission" date="2021-06" db="EMBL/GenBank/DDBJ databases">
        <authorList>
            <person name="Kallberg Y."/>
            <person name="Tangrot J."/>
            <person name="Rosling A."/>
        </authorList>
    </citation>
    <scope>NUCLEOTIDE SEQUENCE</scope>
    <source>
        <strain evidence="1">MA461A</strain>
    </source>
</reference>
<accession>A0ACA9KIC6</accession>
<organism evidence="1 2">
    <name type="scientific">Racocetra persica</name>
    <dbReference type="NCBI Taxonomy" id="160502"/>
    <lineage>
        <taxon>Eukaryota</taxon>
        <taxon>Fungi</taxon>
        <taxon>Fungi incertae sedis</taxon>
        <taxon>Mucoromycota</taxon>
        <taxon>Glomeromycotina</taxon>
        <taxon>Glomeromycetes</taxon>
        <taxon>Diversisporales</taxon>
        <taxon>Gigasporaceae</taxon>
        <taxon>Racocetra</taxon>
    </lineage>
</organism>
<evidence type="ECO:0000313" key="2">
    <source>
        <dbReference type="Proteomes" id="UP000789920"/>
    </source>
</evidence>
<protein>
    <submittedName>
        <fullName evidence="1">20442_t:CDS:1</fullName>
    </submittedName>
</protein>
<evidence type="ECO:0000313" key="1">
    <source>
        <dbReference type="EMBL" id="CAG8475517.1"/>
    </source>
</evidence>
<name>A0ACA9KIC6_9GLOM</name>
<gene>
    <name evidence="1" type="ORF">RPERSI_LOCUS758</name>
</gene>
<feature type="non-terminal residue" evidence="1">
    <location>
        <position position="298"/>
    </location>
</feature>
<dbReference type="EMBL" id="CAJVQC010000608">
    <property type="protein sequence ID" value="CAG8475517.1"/>
    <property type="molecule type" value="Genomic_DNA"/>
</dbReference>
<keyword evidence="2" id="KW-1185">Reference proteome</keyword>